<evidence type="ECO:0000256" key="1">
    <source>
        <dbReference type="ARBA" id="ARBA00007613"/>
    </source>
</evidence>
<dbReference type="InterPro" id="IPR003423">
    <property type="entry name" value="OMP_efflux"/>
</dbReference>
<proteinExistence type="inferred from homology"/>
<gene>
    <name evidence="3" type="primary">ibeB</name>
    <name evidence="3" type="ORF">NT6N_06990</name>
</gene>
<comment type="subcellular location">
    <subcellularLocation>
        <location evidence="2">Cell membrane</location>
        <topology evidence="2">Lipid-anchor</topology>
    </subcellularLocation>
</comment>
<dbReference type="NCBIfam" id="TIGR01845">
    <property type="entry name" value="outer_NodT"/>
    <property type="match status" value="1"/>
</dbReference>
<dbReference type="GO" id="GO:0015562">
    <property type="term" value="F:efflux transmembrane transporter activity"/>
    <property type="evidence" value="ECO:0007669"/>
    <property type="project" value="InterPro"/>
</dbReference>
<comment type="similarity">
    <text evidence="1 2">Belongs to the outer membrane factor (OMF) (TC 1.B.17) family.</text>
</comment>
<evidence type="ECO:0000256" key="2">
    <source>
        <dbReference type="RuleBase" id="RU362097"/>
    </source>
</evidence>
<keyword evidence="2" id="KW-0812">Transmembrane</keyword>
<sequence length="462" mass="49132">MTFKSLSFYSLVVTSWLVSSCMVKPPAKHDPVLGVGVPANWVAGSSSAKIPSSSAWWTEFGDRQLNALIHESIAHNHDLKAAAGRIQTAAGEARITAAALYPTLSAGIDASRRQNASIAGVGSTRTDTFGVSLNTSWELDIWGRVRKSSSASYANLQAAEADYAARALSLAGQTAKAWFALTEARQQLALAVSTRESFRKTGKQATDRADAGIQSPTDKHLAVSNYASAEALVEQRKENVQRASRQLEVLVGRYPSGNTKGAATLPSAPSAVRAGLPADLIRRRPDLIAAERRAAAADKNVGAARAALYPRISLTGSGGSSSSEVRNLLKGDFGVWSIAGNVVQPIFQGGQLRAQIISAKGRQREAEESFAQAALTAFGEVETALSVEQILANREAKFRKAADAARQASRVSSNRYDQGVDPLLNVLESQRRALDAQSSVISARRARLNNRVDLHLALGGGF</sequence>
<dbReference type="AlphaFoldDB" id="A0AAT9FI58"/>
<dbReference type="EMBL" id="AP026866">
    <property type="protein sequence ID" value="BDS05659.1"/>
    <property type="molecule type" value="Genomic_DNA"/>
</dbReference>
<dbReference type="Gene3D" id="1.20.1600.10">
    <property type="entry name" value="Outer membrane efflux proteins (OEP)"/>
    <property type="match status" value="1"/>
</dbReference>
<dbReference type="PROSITE" id="PS51257">
    <property type="entry name" value="PROKAR_LIPOPROTEIN"/>
    <property type="match status" value="1"/>
</dbReference>
<keyword evidence="2" id="KW-0472">Membrane</keyword>
<name>A0AAT9FI58_9BACT</name>
<dbReference type="Gene3D" id="2.20.200.10">
    <property type="entry name" value="Outer membrane efflux proteins (OEP)"/>
    <property type="match status" value="1"/>
</dbReference>
<dbReference type="InterPro" id="IPR010131">
    <property type="entry name" value="MdtP/NodT-like"/>
</dbReference>
<keyword evidence="2" id="KW-1134">Transmembrane beta strand</keyword>
<protein>
    <submittedName>
        <fullName evidence="3">Multidrug transporter</fullName>
    </submittedName>
</protein>
<dbReference type="Pfam" id="PF02321">
    <property type="entry name" value="OEP"/>
    <property type="match status" value="2"/>
</dbReference>
<reference evidence="3" key="1">
    <citation type="submission" date="2024-07" db="EMBL/GenBank/DDBJ databases">
        <title>Complete genome sequence of Verrucomicrobiaceae bacterium NT6N.</title>
        <authorList>
            <person name="Huang C."/>
            <person name="Takami H."/>
            <person name="Hamasaki K."/>
        </authorList>
    </citation>
    <scope>NUCLEOTIDE SEQUENCE</scope>
    <source>
        <strain evidence="3">NT6N</strain>
    </source>
</reference>
<dbReference type="KEGG" id="osu:NT6N_06990"/>
<evidence type="ECO:0000313" key="3">
    <source>
        <dbReference type="EMBL" id="BDS05659.1"/>
    </source>
</evidence>
<keyword evidence="2" id="KW-0449">Lipoprotein</keyword>
<dbReference type="PANTHER" id="PTHR30203:SF33">
    <property type="entry name" value="BLR4455 PROTEIN"/>
    <property type="match status" value="1"/>
</dbReference>
<dbReference type="GO" id="GO:0005886">
    <property type="term" value="C:plasma membrane"/>
    <property type="evidence" value="ECO:0007669"/>
    <property type="project" value="UniProtKB-SubCell"/>
</dbReference>
<dbReference type="SUPFAM" id="SSF56954">
    <property type="entry name" value="Outer membrane efflux proteins (OEP)"/>
    <property type="match status" value="1"/>
</dbReference>
<keyword evidence="2" id="KW-0564">Palmitate</keyword>
<organism evidence="3">
    <name type="scientific">Oceaniferula spumae</name>
    <dbReference type="NCBI Taxonomy" id="2979115"/>
    <lineage>
        <taxon>Bacteria</taxon>
        <taxon>Pseudomonadati</taxon>
        <taxon>Verrucomicrobiota</taxon>
        <taxon>Verrucomicrobiia</taxon>
        <taxon>Verrucomicrobiales</taxon>
        <taxon>Verrucomicrobiaceae</taxon>
        <taxon>Oceaniferula</taxon>
    </lineage>
</organism>
<dbReference type="PANTHER" id="PTHR30203">
    <property type="entry name" value="OUTER MEMBRANE CATION EFFLUX PROTEIN"/>
    <property type="match status" value="1"/>
</dbReference>
<accession>A0AAT9FI58</accession>